<dbReference type="Pfam" id="PF02944">
    <property type="entry name" value="BESS"/>
    <property type="match status" value="1"/>
</dbReference>
<feature type="region of interest" description="Disordered" evidence="2">
    <location>
        <begin position="216"/>
        <end position="300"/>
    </location>
</feature>
<evidence type="ECO:0000313" key="5">
    <source>
        <dbReference type="EMBL" id="CAI9577135.1"/>
    </source>
</evidence>
<dbReference type="InterPro" id="IPR006578">
    <property type="entry name" value="MADF-dom"/>
</dbReference>
<dbReference type="InterPro" id="IPR004210">
    <property type="entry name" value="BESS_motif"/>
</dbReference>
<feature type="compositionally biased region" description="Low complexity" evidence="2">
    <location>
        <begin position="426"/>
        <end position="444"/>
    </location>
</feature>
<reference evidence="5" key="1">
    <citation type="submission" date="2023-05" db="EMBL/GenBank/DDBJ databases">
        <authorList>
            <person name="Stuckert A."/>
        </authorList>
    </citation>
    <scope>NUCLEOTIDE SEQUENCE</scope>
</reference>
<protein>
    <recommendedName>
        <fullName evidence="7">MADF domain-containing protein</fullName>
    </recommendedName>
</protein>
<dbReference type="PANTHER" id="PTHR12243">
    <property type="entry name" value="MADF DOMAIN TRANSCRIPTION FACTOR"/>
    <property type="match status" value="1"/>
</dbReference>
<comment type="caution">
    <text evidence="5">The sequence shown here is derived from an EMBL/GenBank/DDBJ whole genome shotgun (WGS) entry which is preliminary data.</text>
</comment>
<sequence>WRRIRASRRSTACPRWTSRTSFSRWSSWRRKRSMCRLKRRKSPTEISGADPGDAMAKHLEGQFGEEQTASQLMNEGFPMHMLQRKGIQGKSSRWDISLEQLISMVHERPELWDTECPRYSDRYRKKKVWDEVCALLTPDWAILSERQKKQRAKDIQTRWRSARDRYRRDLNDSQGKGFTSNQKKKPYVFFKDLSFLKRSMEMREYTCVLFNRKGKNANNTEDDEDYSEPQRTIGEDDTLDPPEINETEEPAPPPVVQISPILPPSVTPTYQVSVEPPAPAPKASKASKKHKIAKSPPDDFESKIIDMMASMQDKQKRFHEEQRKMLGEGPPEIDLFQNMNDDDVTFLRSLLPYFKRAPESKKLDLRIGVLNIVSQFVDGSIYENSPPPSSVETQYSDHSISGAFLPSQPTPPARYNRASYGNLPPTSSSYSHVSSTSTSYQTSHPGQHGETAYTYSTSPPSPRPYMQEL</sequence>
<keyword evidence="1" id="KW-0539">Nucleus</keyword>
<feature type="compositionally biased region" description="Polar residues" evidence="2">
    <location>
        <begin position="390"/>
        <end position="399"/>
    </location>
</feature>
<accession>A0ABN9DWV6</accession>
<evidence type="ECO:0000256" key="1">
    <source>
        <dbReference type="PROSITE-ProRule" id="PRU00371"/>
    </source>
</evidence>
<dbReference type="PROSITE" id="PS51031">
    <property type="entry name" value="BESS"/>
    <property type="match status" value="1"/>
</dbReference>
<dbReference type="PANTHER" id="PTHR12243:SF69">
    <property type="entry name" value="SI:CH73-59F11.3"/>
    <property type="match status" value="1"/>
</dbReference>
<proteinExistence type="predicted"/>
<evidence type="ECO:0000313" key="6">
    <source>
        <dbReference type="Proteomes" id="UP001162483"/>
    </source>
</evidence>
<feature type="domain" description="BESS" evidence="4">
    <location>
        <begin position="340"/>
        <end position="379"/>
    </location>
</feature>
<dbReference type="PROSITE" id="PS51029">
    <property type="entry name" value="MADF"/>
    <property type="match status" value="1"/>
</dbReference>
<evidence type="ECO:0008006" key="7">
    <source>
        <dbReference type="Google" id="ProtNLM"/>
    </source>
</evidence>
<feature type="compositionally biased region" description="Pro residues" evidence="2">
    <location>
        <begin position="250"/>
        <end position="266"/>
    </location>
</feature>
<evidence type="ECO:0000259" key="4">
    <source>
        <dbReference type="PROSITE" id="PS51031"/>
    </source>
</evidence>
<dbReference type="Proteomes" id="UP001162483">
    <property type="component" value="Unassembled WGS sequence"/>
</dbReference>
<dbReference type="InterPro" id="IPR039353">
    <property type="entry name" value="TF_Adf1"/>
</dbReference>
<feature type="non-terminal residue" evidence="5">
    <location>
        <position position="1"/>
    </location>
</feature>
<feature type="domain" description="MADF" evidence="3">
    <location>
        <begin position="100"/>
        <end position="201"/>
    </location>
</feature>
<dbReference type="Pfam" id="PF10545">
    <property type="entry name" value="MADF_DNA_bdg"/>
    <property type="match status" value="1"/>
</dbReference>
<dbReference type="EMBL" id="CATNWA010014892">
    <property type="protein sequence ID" value="CAI9577135.1"/>
    <property type="molecule type" value="Genomic_DNA"/>
</dbReference>
<comment type="subcellular location">
    <subcellularLocation>
        <location evidence="1">Nucleus</location>
    </subcellularLocation>
</comment>
<name>A0ABN9DWV6_9NEOB</name>
<dbReference type="SMART" id="SM00595">
    <property type="entry name" value="MADF"/>
    <property type="match status" value="1"/>
</dbReference>
<organism evidence="5 6">
    <name type="scientific">Staurois parvus</name>
    <dbReference type="NCBI Taxonomy" id="386267"/>
    <lineage>
        <taxon>Eukaryota</taxon>
        <taxon>Metazoa</taxon>
        <taxon>Chordata</taxon>
        <taxon>Craniata</taxon>
        <taxon>Vertebrata</taxon>
        <taxon>Euteleostomi</taxon>
        <taxon>Amphibia</taxon>
        <taxon>Batrachia</taxon>
        <taxon>Anura</taxon>
        <taxon>Neobatrachia</taxon>
        <taxon>Ranoidea</taxon>
        <taxon>Ranidae</taxon>
        <taxon>Staurois</taxon>
    </lineage>
</organism>
<gene>
    <name evidence="5" type="ORF">SPARVUS_LOCUS8632334</name>
</gene>
<evidence type="ECO:0000256" key="2">
    <source>
        <dbReference type="SAM" id="MobiDB-lite"/>
    </source>
</evidence>
<evidence type="ECO:0000259" key="3">
    <source>
        <dbReference type="PROSITE" id="PS51029"/>
    </source>
</evidence>
<keyword evidence="6" id="KW-1185">Reference proteome</keyword>
<feature type="region of interest" description="Disordered" evidence="2">
    <location>
        <begin position="384"/>
        <end position="469"/>
    </location>
</feature>
<feature type="compositionally biased region" description="Acidic residues" evidence="2">
    <location>
        <begin position="235"/>
        <end position="249"/>
    </location>
</feature>